<dbReference type="InterPro" id="IPR051088">
    <property type="entry name" value="PTS_Sugar-EIIC/EIIB"/>
</dbReference>
<evidence type="ECO:0000256" key="5">
    <source>
        <dbReference type="ARBA" id="ARBA00022692"/>
    </source>
</evidence>
<evidence type="ECO:0000259" key="10">
    <source>
        <dbReference type="PROSITE" id="PS51105"/>
    </source>
</evidence>
<dbReference type="EMBL" id="QVQZ01000051">
    <property type="protein sequence ID" value="RFU52213.1"/>
    <property type="molecule type" value="Genomic_DNA"/>
</dbReference>
<evidence type="ECO:0000256" key="2">
    <source>
        <dbReference type="ARBA" id="ARBA00022448"/>
    </source>
</evidence>
<keyword evidence="5 9" id="KW-0812">Transmembrane</keyword>
<evidence type="ECO:0000256" key="8">
    <source>
        <dbReference type="PIRNR" id="PIRNR006351"/>
    </source>
</evidence>
<dbReference type="GO" id="GO:0009401">
    <property type="term" value="P:phosphoenolpyruvate-dependent sugar phosphotransferase system"/>
    <property type="evidence" value="ECO:0007669"/>
    <property type="project" value="InterPro"/>
</dbReference>
<keyword evidence="3 8" id="KW-1003">Cell membrane</keyword>
<dbReference type="PIRSF" id="PIRSF006351">
    <property type="entry name" value="PTS_EIIC-Cellobiose"/>
    <property type="match status" value="1"/>
</dbReference>
<evidence type="ECO:0000313" key="12">
    <source>
        <dbReference type="EMBL" id="RFU51748.1"/>
    </source>
</evidence>
<dbReference type="Proteomes" id="UP000246115">
    <property type="component" value="Chromosome"/>
</dbReference>
<keyword evidence="4 8" id="KW-0762">Sugar transport</keyword>
<name>A0A372KIX9_9STRE</name>
<feature type="domain" description="PTS EIIC type-3" evidence="10">
    <location>
        <begin position="8"/>
        <end position="420"/>
    </location>
</feature>
<feature type="transmembrane region" description="Helical" evidence="9">
    <location>
        <begin position="99"/>
        <end position="117"/>
    </location>
</feature>
<dbReference type="PANTHER" id="PTHR33989:SF4">
    <property type="entry name" value="PTS SYSTEM N,N'-DIACETYLCHITOBIOSE-SPECIFIC EIIC COMPONENT"/>
    <property type="match status" value="1"/>
</dbReference>
<evidence type="ECO:0000256" key="6">
    <source>
        <dbReference type="ARBA" id="ARBA00022989"/>
    </source>
</evidence>
<dbReference type="PROSITE" id="PS51105">
    <property type="entry name" value="PTS_EIIC_TYPE_3"/>
    <property type="match status" value="1"/>
</dbReference>
<dbReference type="EMBL" id="QVQY01000002">
    <property type="protein sequence ID" value="RFU51748.1"/>
    <property type="molecule type" value="Genomic_DNA"/>
</dbReference>
<dbReference type="AlphaFoldDB" id="A0A372KIX9"/>
<dbReference type="InterPro" id="IPR004796">
    <property type="entry name" value="PTS_IIC_cello"/>
</dbReference>
<feature type="transmembrane region" description="Helical" evidence="9">
    <location>
        <begin position="355"/>
        <end position="377"/>
    </location>
</feature>
<feature type="transmembrane region" description="Helical" evidence="9">
    <location>
        <begin position="71"/>
        <end position="90"/>
    </location>
</feature>
<accession>A0A346NAG2</accession>
<evidence type="ECO:0000313" key="15">
    <source>
        <dbReference type="Proteomes" id="UP000262901"/>
    </source>
</evidence>
<reference evidence="14" key="3">
    <citation type="submission" date="2018-08" db="EMBL/GenBank/DDBJ databases">
        <title>Streptococcus chenjunshii sp. nov., isolated from stools sample of the Tibetan antelope in the Qinghai-Tibet plateau, China.</title>
        <authorList>
            <person name="Tian Z."/>
        </authorList>
    </citation>
    <scope>NUCLEOTIDE SEQUENCE [LARGE SCALE GENOMIC DNA]</scope>
    <source>
        <strain evidence="14">Z15</strain>
    </source>
</reference>
<dbReference type="Proteomes" id="UP000262901">
    <property type="component" value="Unassembled WGS sequence"/>
</dbReference>
<evidence type="ECO:0000256" key="1">
    <source>
        <dbReference type="ARBA" id="ARBA00004651"/>
    </source>
</evidence>
<dbReference type="GO" id="GO:0005886">
    <property type="term" value="C:plasma membrane"/>
    <property type="evidence" value="ECO:0007669"/>
    <property type="project" value="UniProtKB-SubCell"/>
</dbReference>
<keyword evidence="13" id="KW-0808">Transferase</keyword>
<evidence type="ECO:0000256" key="4">
    <source>
        <dbReference type="ARBA" id="ARBA00022597"/>
    </source>
</evidence>
<accession>A0A372KIX9</accession>
<dbReference type="GO" id="GO:1901264">
    <property type="term" value="P:carbohydrate derivative transport"/>
    <property type="evidence" value="ECO:0007669"/>
    <property type="project" value="TreeGrafter"/>
</dbReference>
<dbReference type="PANTHER" id="PTHR33989">
    <property type="match status" value="1"/>
</dbReference>
<dbReference type="EMBL" id="CP031733">
    <property type="protein sequence ID" value="AXQ78007.1"/>
    <property type="molecule type" value="Genomic_DNA"/>
</dbReference>
<protein>
    <recommendedName>
        <fullName evidence="8">Permease IIC component</fullName>
    </recommendedName>
</protein>
<feature type="transmembrane region" description="Helical" evidence="9">
    <location>
        <begin position="31"/>
        <end position="51"/>
    </location>
</feature>
<reference evidence="12 16" key="1">
    <citation type="submission" date="2018-08" db="EMBL/GenBank/DDBJ databases">
        <title>Draft genome of Streptococcus sp .nov. Z2.</title>
        <authorList>
            <person name="Tian Z."/>
        </authorList>
    </citation>
    <scope>NUCLEOTIDE SEQUENCE [LARGE SCALE GENOMIC DNA]</scope>
    <source>
        <strain evidence="12 16">Z2</strain>
    </source>
</reference>
<evidence type="ECO:0000256" key="7">
    <source>
        <dbReference type="ARBA" id="ARBA00023136"/>
    </source>
</evidence>
<organism evidence="13 15">
    <name type="scientific">Streptococcus chenjunshii</name>
    <dbReference type="NCBI Taxonomy" id="2173853"/>
    <lineage>
        <taxon>Bacteria</taxon>
        <taxon>Bacillati</taxon>
        <taxon>Bacillota</taxon>
        <taxon>Bacilli</taxon>
        <taxon>Lactobacillales</taxon>
        <taxon>Streptococcaceae</taxon>
        <taxon>Streptococcus</taxon>
    </lineage>
</organism>
<reference evidence="11" key="4">
    <citation type="journal article" date="2019" name="Int. J. Syst. Evol. Microbiol.">
        <title>Streptococcus chenjunshii sp. nov. isolated from feces of Tibetan antelopes.</title>
        <authorList>
            <person name="Tian Z."/>
            <person name="Lu S."/>
            <person name="Jin D."/>
            <person name="Yang J."/>
            <person name="Pu J."/>
            <person name="Lai X.H."/>
            <person name="Bai X.N."/>
            <person name="Wu X.M."/>
            <person name="Li J."/>
            <person name="Wang S."/>
            <person name="Xu J."/>
        </authorList>
    </citation>
    <scope>NUCLEOTIDE SEQUENCE</scope>
    <source>
        <strain evidence="11">Z15</strain>
    </source>
</reference>
<evidence type="ECO:0000256" key="9">
    <source>
        <dbReference type="SAM" id="Phobius"/>
    </source>
</evidence>
<evidence type="ECO:0000313" key="13">
    <source>
        <dbReference type="EMBL" id="RFU52213.1"/>
    </source>
</evidence>
<keyword evidence="6 9" id="KW-1133">Transmembrane helix</keyword>
<feature type="transmembrane region" description="Helical" evidence="9">
    <location>
        <begin position="225"/>
        <end position="245"/>
    </location>
</feature>
<dbReference type="Pfam" id="PF02378">
    <property type="entry name" value="PTS_EIIC"/>
    <property type="match status" value="1"/>
</dbReference>
<feature type="transmembrane region" description="Helical" evidence="9">
    <location>
        <begin position="389"/>
        <end position="418"/>
    </location>
</feature>
<keyword evidence="7 8" id="KW-0472">Membrane</keyword>
<comment type="subcellular location">
    <subcellularLocation>
        <location evidence="1">Cell membrane</location>
        <topology evidence="1">Multi-pass membrane protein</topology>
    </subcellularLocation>
</comment>
<keyword evidence="16" id="KW-1185">Reference proteome</keyword>
<feature type="transmembrane region" description="Helical" evidence="9">
    <location>
        <begin position="182"/>
        <end position="205"/>
    </location>
</feature>
<dbReference type="OrthoDB" id="1550290at2"/>
<proteinExistence type="predicted"/>
<dbReference type="NCBIfam" id="TIGR00410">
    <property type="entry name" value="lacE"/>
    <property type="match status" value="1"/>
</dbReference>
<dbReference type="KEGG" id="schj:DDV21_002425"/>
<evidence type="ECO:0000313" key="11">
    <source>
        <dbReference type="EMBL" id="AXQ78007.1"/>
    </source>
</evidence>
<sequence length="433" mass="47222">MNKFMDMLSQKILPLATALGNNKYLLVLRDAFMLSFPLTMFGSLIVVFNNLPFWPDNLKAQFADLFGNGQSATMSIMTVFVSLGIGYYMAKAEELEEGLFGAVVSLASFLILTPFFFDVLNDDGETVATATGALSLDRLGAKGMFLGILTSFLAAKLFVYLTKKGFTIKMPDSVPPAVAKSFSALIPAIGTLMLFLILNAVMTAVFKTNLHDVIYDMIQKPLTGLGTSLPATVIAVFFVQFLWFFGLHGQVIINSVFEPFWQANMLDNARLTQQGAELLSQQGHIVTKSFMDTFTVGLGGSGSTLIVVIMMAFIMKQKQYREVGRFALGPGIFNVNEPVIFGLPMVMNASIFIPWLLAPIVSVVVAYLGFASGLVPLTTGAQVPWTMPIFISGFLATNSIMGSLLQLVQVAVIAAIWFPFLKMIDRSQTLSSF</sequence>
<dbReference type="Proteomes" id="UP000264056">
    <property type="component" value="Unassembled WGS sequence"/>
</dbReference>
<comment type="function">
    <text evidence="8">The phosphoenolpyruvate-dependent sugar phosphotransferase system (PTS), a major carbohydrate active -transport system, catalyzes the phosphorylation of incoming sugar substrates concomitant with their translocation across the cell membrane.</text>
</comment>
<dbReference type="NCBIfam" id="TIGR00359">
    <property type="entry name" value="cello_pts_IIC"/>
    <property type="match status" value="1"/>
</dbReference>
<dbReference type="RefSeq" id="WP_116879112.1">
    <property type="nucleotide sequence ID" value="NZ_CP031733.1"/>
</dbReference>
<evidence type="ECO:0000313" key="16">
    <source>
        <dbReference type="Proteomes" id="UP000264056"/>
    </source>
</evidence>
<dbReference type="InterPro" id="IPR004501">
    <property type="entry name" value="PTS_EIIC_3"/>
</dbReference>
<reference evidence="13 15" key="2">
    <citation type="submission" date="2018-08" db="EMBL/GenBank/DDBJ databases">
        <title>Draft genome of Streptococcus sp. nov. Z1.</title>
        <authorList>
            <person name="Tian Z."/>
        </authorList>
    </citation>
    <scope>NUCLEOTIDE SEQUENCE [LARGE SCALE GENOMIC DNA]</scope>
    <source>
        <strain evidence="13">Z1</strain>
        <strain evidence="15">Z1(2018)</strain>
    </source>
</reference>
<keyword evidence="2 8" id="KW-0813">Transport</keyword>
<feature type="transmembrane region" description="Helical" evidence="9">
    <location>
        <begin position="143"/>
        <end position="161"/>
    </location>
</feature>
<evidence type="ECO:0000256" key="3">
    <source>
        <dbReference type="ARBA" id="ARBA00022475"/>
    </source>
</evidence>
<dbReference type="InterPro" id="IPR003352">
    <property type="entry name" value="PTS_EIIC"/>
</dbReference>
<dbReference type="GO" id="GO:0008982">
    <property type="term" value="F:protein-N(PI)-phosphohistidine-sugar phosphotransferase activity"/>
    <property type="evidence" value="ECO:0007669"/>
    <property type="project" value="UniProtKB-UniRule"/>
</dbReference>
<feature type="transmembrane region" description="Helical" evidence="9">
    <location>
        <begin position="294"/>
        <end position="314"/>
    </location>
</feature>
<gene>
    <name evidence="13" type="primary">celB</name>
    <name evidence="11" type="ORF">DDV21_002425</name>
    <name evidence="12" type="ORF">DDV22_01340</name>
    <name evidence="13" type="ORF">DDV23_10835</name>
</gene>
<evidence type="ECO:0000313" key="14">
    <source>
        <dbReference type="Proteomes" id="UP000246115"/>
    </source>
</evidence>